<accession>A0ABP7UMJ2</accession>
<dbReference type="PANTHER" id="PTHR31118:SF32">
    <property type="entry name" value="KYNURENINE FORMAMIDASE"/>
    <property type="match status" value="1"/>
</dbReference>
<organism evidence="1 2">
    <name type="scientific">Hymenobacter glaciei</name>
    <dbReference type="NCBI Taxonomy" id="877209"/>
    <lineage>
        <taxon>Bacteria</taxon>
        <taxon>Pseudomonadati</taxon>
        <taxon>Bacteroidota</taxon>
        <taxon>Cytophagia</taxon>
        <taxon>Cytophagales</taxon>
        <taxon>Hymenobacteraceae</taxon>
        <taxon>Hymenobacter</taxon>
    </lineage>
</organism>
<dbReference type="RefSeq" id="WP_345057319.1">
    <property type="nucleotide sequence ID" value="NZ_BAABDK010000029.1"/>
</dbReference>
<evidence type="ECO:0000313" key="1">
    <source>
        <dbReference type="EMBL" id="GAA4046931.1"/>
    </source>
</evidence>
<keyword evidence="2" id="KW-1185">Reference proteome</keyword>
<comment type="caution">
    <text evidence="1">The sequence shown here is derived from an EMBL/GenBank/DDBJ whole genome shotgun (WGS) entry which is preliminary data.</text>
</comment>
<gene>
    <name evidence="1" type="ORF">GCM10022409_36260</name>
</gene>
<name>A0ABP7UMJ2_9BACT</name>
<proteinExistence type="predicted"/>
<dbReference type="Pfam" id="PF04199">
    <property type="entry name" value="Cyclase"/>
    <property type="match status" value="1"/>
</dbReference>
<dbReference type="Gene3D" id="3.50.30.50">
    <property type="entry name" value="Putative cyclase"/>
    <property type="match status" value="1"/>
</dbReference>
<evidence type="ECO:0000313" key="2">
    <source>
        <dbReference type="Proteomes" id="UP001501469"/>
    </source>
</evidence>
<sequence length="208" mass="22316">MSLPLPWLDATTPIRDGMVHWPDNAPVHIKKTLSIATGAAANVTEVSMSAHTGTHVDAPLHFTADAGDSTTIDLARLMGPARVVGIADPHSISLAEVQQLEIEPGARLLFRTRISDSEWSTMPFQPDFVALDADAARHLRDRGVVCVGVDYLSVGKADTHHTLLDAGICVIEGLALQHIVPGEYEMLCLPLKIVDSDGAPARVLLRPL</sequence>
<reference evidence="2" key="1">
    <citation type="journal article" date="2019" name="Int. J. Syst. Evol. Microbiol.">
        <title>The Global Catalogue of Microorganisms (GCM) 10K type strain sequencing project: providing services to taxonomists for standard genome sequencing and annotation.</title>
        <authorList>
            <consortium name="The Broad Institute Genomics Platform"/>
            <consortium name="The Broad Institute Genome Sequencing Center for Infectious Disease"/>
            <person name="Wu L."/>
            <person name="Ma J."/>
        </authorList>
    </citation>
    <scope>NUCLEOTIDE SEQUENCE [LARGE SCALE GENOMIC DNA]</scope>
    <source>
        <strain evidence="2">JCM 17225</strain>
    </source>
</reference>
<dbReference type="PANTHER" id="PTHR31118">
    <property type="entry name" value="CYCLASE-LIKE PROTEIN 2"/>
    <property type="match status" value="1"/>
</dbReference>
<protein>
    <submittedName>
        <fullName evidence="1">Cyclase family protein</fullName>
    </submittedName>
</protein>
<dbReference type="SUPFAM" id="SSF102198">
    <property type="entry name" value="Putative cyclase"/>
    <property type="match status" value="1"/>
</dbReference>
<dbReference type="InterPro" id="IPR037175">
    <property type="entry name" value="KFase_sf"/>
</dbReference>
<dbReference type="InterPro" id="IPR007325">
    <property type="entry name" value="KFase/CYL"/>
</dbReference>
<dbReference type="EMBL" id="BAABDK010000029">
    <property type="protein sequence ID" value="GAA4046931.1"/>
    <property type="molecule type" value="Genomic_DNA"/>
</dbReference>
<dbReference type="Proteomes" id="UP001501469">
    <property type="component" value="Unassembled WGS sequence"/>
</dbReference>